<dbReference type="Proteomes" id="UP001324115">
    <property type="component" value="Unassembled WGS sequence"/>
</dbReference>
<dbReference type="InterPro" id="IPR026961">
    <property type="entry name" value="PGG_dom"/>
</dbReference>
<name>A0AAN7FLU5_QUERU</name>
<evidence type="ECO:0000256" key="1">
    <source>
        <dbReference type="SAM" id="Phobius"/>
    </source>
</evidence>
<keyword evidence="1" id="KW-0472">Membrane</keyword>
<dbReference type="InterPro" id="IPR036770">
    <property type="entry name" value="Ankyrin_rpt-contain_sf"/>
</dbReference>
<dbReference type="EMBL" id="JAXUIC010000004">
    <property type="protein sequence ID" value="KAK4593416.1"/>
    <property type="molecule type" value="Genomic_DNA"/>
</dbReference>
<dbReference type="Pfam" id="PF13962">
    <property type="entry name" value="PGG"/>
    <property type="match status" value="1"/>
</dbReference>
<accession>A0AAN7FLU5</accession>
<evidence type="ECO:0000313" key="4">
    <source>
        <dbReference type="Proteomes" id="UP001324115"/>
    </source>
</evidence>
<keyword evidence="4" id="KW-1185">Reference proteome</keyword>
<protein>
    <recommendedName>
        <fullName evidence="2">PGG domain-containing protein</fullName>
    </recommendedName>
</protein>
<evidence type="ECO:0000313" key="3">
    <source>
        <dbReference type="EMBL" id="KAK4593416.1"/>
    </source>
</evidence>
<proteinExistence type="predicted"/>
<gene>
    <name evidence="3" type="ORF">RGQ29_017504</name>
</gene>
<dbReference type="InterPro" id="IPR002110">
    <property type="entry name" value="Ankyrin_rpt"/>
</dbReference>
<sequence>MDFCKALQIGDWNAAKEFLDRHPLAISAKITVLGKTALNVAGEAGHVHIVEELVKQMSEENLEIKDIYGYTALARAAYNGNYRMAECMLEKNENLISIGADEGVIPVVLALFNGHLKLARYLYSLTPPEILLPENGTMGATVVCEAIDNKALDIALDLVNRCPRLVVAKDRYGDSPFYALVCTPDYFVSGNRLVFWKRWIYSGFHIQSGGPMNDIHLNIQKLARNGSRSDCKEIIGSGIYSLSKLVSNLRTLMGIEHLYEMKLAHFLSRELLSRMKDQILISNDQQRTTCDVDGAILRAIKEGIFEFFFEMVKADPQYLWSSDEKSANTFSVAVQYRHAKIFSLIYGLDIKSALTSSVDPSNENNLLHMAGMLAPSTSINDIPGAALQMQRELQWFKEVERISPPKVHAALNKDGLTPRELFTKNHKDMRKDGEQWMKDTATSCTVVGALIVTIMFAAVFAVPGGNHQNNGFQFS</sequence>
<dbReference type="Gene3D" id="1.25.40.20">
    <property type="entry name" value="Ankyrin repeat-containing domain"/>
    <property type="match status" value="1"/>
</dbReference>
<dbReference type="AlphaFoldDB" id="A0AAN7FLU5"/>
<keyword evidence="1" id="KW-1133">Transmembrane helix</keyword>
<dbReference type="SUPFAM" id="SSF48403">
    <property type="entry name" value="Ankyrin repeat"/>
    <property type="match status" value="1"/>
</dbReference>
<reference evidence="3 4" key="1">
    <citation type="journal article" date="2023" name="G3 (Bethesda)">
        <title>A haplotype-resolved chromosome-scale genome for Quercus rubra L. provides insights into the genetics of adaptive traits for red oak species.</title>
        <authorList>
            <person name="Kapoor B."/>
            <person name="Jenkins J."/>
            <person name="Schmutz J."/>
            <person name="Zhebentyayeva T."/>
            <person name="Kuelheim C."/>
            <person name="Coggeshall M."/>
            <person name="Heim C."/>
            <person name="Lasky J.R."/>
            <person name="Leites L."/>
            <person name="Islam-Faridi N."/>
            <person name="Romero-Severson J."/>
            <person name="DeLeo V.L."/>
            <person name="Lucas S.M."/>
            <person name="Lazic D."/>
            <person name="Gailing O."/>
            <person name="Carlson J."/>
            <person name="Staton M."/>
        </authorList>
    </citation>
    <scope>NUCLEOTIDE SEQUENCE [LARGE SCALE GENOMIC DNA]</scope>
    <source>
        <strain evidence="3">Pseudo-F2</strain>
    </source>
</reference>
<feature type="transmembrane region" description="Helical" evidence="1">
    <location>
        <begin position="440"/>
        <end position="462"/>
    </location>
</feature>
<keyword evidence="1" id="KW-0812">Transmembrane</keyword>
<dbReference type="PANTHER" id="PTHR24177">
    <property type="entry name" value="CASKIN"/>
    <property type="match status" value="1"/>
</dbReference>
<comment type="caution">
    <text evidence="3">The sequence shown here is derived from an EMBL/GenBank/DDBJ whole genome shotgun (WGS) entry which is preliminary data.</text>
</comment>
<dbReference type="GO" id="GO:0016020">
    <property type="term" value="C:membrane"/>
    <property type="evidence" value="ECO:0007669"/>
    <property type="project" value="TreeGrafter"/>
</dbReference>
<evidence type="ECO:0000259" key="2">
    <source>
        <dbReference type="Pfam" id="PF13962"/>
    </source>
</evidence>
<feature type="domain" description="PGG" evidence="2">
    <location>
        <begin position="435"/>
        <end position="470"/>
    </location>
</feature>
<dbReference type="Pfam" id="PF12796">
    <property type="entry name" value="Ank_2"/>
    <property type="match status" value="1"/>
</dbReference>
<organism evidence="3 4">
    <name type="scientific">Quercus rubra</name>
    <name type="common">Northern red oak</name>
    <name type="synonym">Quercus borealis</name>
    <dbReference type="NCBI Taxonomy" id="3512"/>
    <lineage>
        <taxon>Eukaryota</taxon>
        <taxon>Viridiplantae</taxon>
        <taxon>Streptophyta</taxon>
        <taxon>Embryophyta</taxon>
        <taxon>Tracheophyta</taxon>
        <taxon>Spermatophyta</taxon>
        <taxon>Magnoliopsida</taxon>
        <taxon>eudicotyledons</taxon>
        <taxon>Gunneridae</taxon>
        <taxon>Pentapetalae</taxon>
        <taxon>rosids</taxon>
        <taxon>fabids</taxon>
        <taxon>Fagales</taxon>
        <taxon>Fagaceae</taxon>
        <taxon>Quercus</taxon>
    </lineage>
</organism>
<dbReference type="PANTHER" id="PTHR24177:SF329">
    <property type="entry name" value="ANKYRIN REPEAT PROTEIN"/>
    <property type="match status" value="1"/>
</dbReference>
<dbReference type="SMART" id="SM00248">
    <property type="entry name" value="ANK"/>
    <property type="match status" value="4"/>
</dbReference>